<dbReference type="PANTHER" id="PTHR43581">
    <property type="entry name" value="ATP/GTP PHOSPHATASE"/>
    <property type="match status" value="1"/>
</dbReference>
<comment type="caution">
    <text evidence="3">The sequence shown here is derived from an EMBL/GenBank/DDBJ whole genome shotgun (WGS) entry which is preliminary data.</text>
</comment>
<evidence type="ECO:0000313" key="3">
    <source>
        <dbReference type="EMBL" id="MBL6448961.1"/>
    </source>
</evidence>
<organism evidence="3 4">
    <name type="scientific">Fulvivirga marina</name>
    <dbReference type="NCBI Taxonomy" id="2494733"/>
    <lineage>
        <taxon>Bacteria</taxon>
        <taxon>Pseudomonadati</taxon>
        <taxon>Bacteroidota</taxon>
        <taxon>Cytophagia</taxon>
        <taxon>Cytophagales</taxon>
        <taxon>Fulvivirgaceae</taxon>
        <taxon>Fulvivirga</taxon>
    </lineage>
</organism>
<feature type="domain" description="Endonuclease GajA/Old nuclease/RecF-like AAA" evidence="1">
    <location>
        <begin position="1"/>
        <end position="393"/>
    </location>
</feature>
<dbReference type="InterPro" id="IPR041685">
    <property type="entry name" value="AAA_GajA/Old/RecF-like"/>
</dbReference>
<sequence>MQIEKIEIKNFRLLKNVSLSLQDKTTVIVGRNNSGKTSLTEIFRRFTKRDKFKLEDFSLACLPCFSKALKAKLKNKNDSLIRRLLPSIDMSLLINYADNKDDYGVLSNFIIDLDEKVTKTKIKISYSLQDGKIDSFFSDLKDENDPSLLDVIKERIPQYYDFEILAIDTQDPENTSKTDLENFKRSIRTDFINAQRWLDDETIKENDVLGKVLSSIFSNASKESAPEEMQQKSKELDDVVKQIQTQVDSDFNTKVQALIPALEIMGYPGLSDPKFTTKTSFDAKTIIEKNTKLLYEKNHGIHLPETYNGLGSRNLIFILFHLFDYFRQFQSDEIQPKNHIIFIEEPEAHLHPQMQEVFIRKLYEIADTFSKLLNKSQSWPVQFIVTTHSTHIANEADFDSIRYFLTKGEDELQTFIKDLNEEFSKPKNEADKNFIHKYLTLTKCDLFFADKAIMIEGPTERILMPEFIKKIDKGNLSSQFISTVEIGGAYAHHFYNFLDFLELKTLIITDLDSTKSEQTEKGKRYKAFPVFEGEKSSNTGIIKWFKYKDDKGKDEENIDLTEIRSKKPKDKIQGTRRIAYQIDEEPRECCGRSFEDAFIIANPTLFGISETKGDALANEAYEVAQKYNTKKTDFAIKYAYEVTDWDTPLYIKEGLNWLSETESNKVLSTDIVK</sequence>
<dbReference type="AlphaFoldDB" id="A0A937G5T7"/>
<dbReference type="SUPFAM" id="SSF52540">
    <property type="entry name" value="P-loop containing nucleoside triphosphate hydrolases"/>
    <property type="match status" value="1"/>
</dbReference>
<evidence type="ECO:0000259" key="2">
    <source>
        <dbReference type="Pfam" id="PF20469"/>
    </source>
</evidence>
<name>A0A937G5T7_9BACT</name>
<evidence type="ECO:0000313" key="4">
    <source>
        <dbReference type="Proteomes" id="UP000614216"/>
    </source>
</evidence>
<dbReference type="Pfam" id="PF20469">
    <property type="entry name" value="OLD-like_TOPRIM"/>
    <property type="match status" value="1"/>
</dbReference>
<keyword evidence="4" id="KW-1185">Reference proteome</keyword>
<dbReference type="PANTHER" id="PTHR43581:SF2">
    <property type="entry name" value="EXCINUCLEASE ATPASE SUBUNIT"/>
    <property type="match status" value="1"/>
</dbReference>
<proteinExistence type="predicted"/>
<reference evidence="3" key="1">
    <citation type="submission" date="2021-01" db="EMBL/GenBank/DDBJ databases">
        <title>Fulvivirga kasyanovii gen. nov., sp nov., a novel member of the phylum Bacteroidetes isolated from seawater in a mussel farm.</title>
        <authorList>
            <person name="Zhao L.-H."/>
            <person name="Wang Z.-J."/>
        </authorList>
    </citation>
    <scope>NUCLEOTIDE SEQUENCE</scope>
    <source>
        <strain evidence="3">29W222</strain>
    </source>
</reference>
<dbReference type="Pfam" id="PF13175">
    <property type="entry name" value="AAA_15"/>
    <property type="match status" value="1"/>
</dbReference>
<dbReference type="Gene3D" id="3.40.50.300">
    <property type="entry name" value="P-loop containing nucleotide triphosphate hydrolases"/>
    <property type="match status" value="1"/>
</dbReference>
<accession>A0A937G5T7</accession>
<dbReference type="InterPro" id="IPR034139">
    <property type="entry name" value="TOPRIM_OLD"/>
</dbReference>
<gene>
    <name evidence="3" type="ORF">JMN32_21805</name>
</gene>
<dbReference type="EMBL" id="JAEUGD010000066">
    <property type="protein sequence ID" value="MBL6448961.1"/>
    <property type="molecule type" value="Genomic_DNA"/>
</dbReference>
<dbReference type="InterPro" id="IPR027417">
    <property type="entry name" value="P-loop_NTPase"/>
</dbReference>
<dbReference type="Proteomes" id="UP000614216">
    <property type="component" value="Unassembled WGS sequence"/>
</dbReference>
<evidence type="ECO:0000259" key="1">
    <source>
        <dbReference type="Pfam" id="PF13175"/>
    </source>
</evidence>
<feature type="domain" description="OLD protein-like TOPRIM" evidence="2">
    <location>
        <begin position="447"/>
        <end position="512"/>
    </location>
</feature>
<protein>
    <submittedName>
        <fullName evidence="3">AAA family ATPase</fullName>
    </submittedName>
</protein>
<dbReference type="InterPro" id="IPR051396">
    <property type="entry name" value="Bact_Antivir_Def_Nuclease"/>
</dbReference>
<dbReference type="CDD" id="cd01026">
    <property type="entry name" value="TOPRIM_OLD"/>
    <property type="match status" value="1"/>
</dbReference>
<dbReference type="RefSeq" id="WP_202858497.1">
    <property type="nucleotide sequence ID" value="NZ_JAEUGD010000066.1"/>
</dbReference>